<protein>
    <submittedName>
        <fullName evidence="1">Uncharacterized protein</fullName>
    </submittedName>
</protein>
<dbReference type="Gramene" id="KGN62532">
    <property type="protein sequence ID" value="KGN62532"/>
    <property type="gene ID" value="Csa_2G360000"/>
</dbReference>
<keyword evidence="2" id="KW-1185">Reference proteome</keyword>
<evidence type="ECO:0000313" key="2">
    <source>
        <dbReference type="Proteomes" id="UP000029981"/>
    </source>
</evidence>
<reference evidence="1 2" key="3">
    <citation type="journal article" date="2010" name="BMC Genomics">
        <title>Transcriptome sequencing and comparative analysis of cucumber flowers with different sex types.</title>
        <authorList>
            <person name="Guo S."/>
            <person name="Zheng Y."/>
            <person name="Joung J.G."/>
            <person name="Liu S."/>
            <person name="Zhang Z."/>
            <person name="Crasta O.R."/>
            <person name="Sobral B.W."/>
            <person name="Xu Y."/>
            <person name="Huang S."/>
            <person name="Fei Z."/>
        </authorList>
    </citation>
    <scope>NUCLEOTIDE SEQUENCE [LARGE SCALE GENOMIC DNA]</scope>
    <source>
        <strain evidence="2">cv. 9930</strain>
    </source>
</reference>
<sequence>MQSDKEPDDVCDTGGGDNVNRRLCKLSEKFHSAVRRRQFVKMRRSNKAFLRSMVKWLTNCGAVSFLGINKKNEKEKEKGKREMN</sequence>
<accession>A0A0A0LP57</accession>
<reference evidence="1 2" key="4">
    <citation type="journal article" date="2011" name="BMC Genomics">
        <title>RNA-Seq improves annotation of protein-coding genes in the cucumber genome.</title>
        <authorList>
            <person name="Li Z."/>
            <person name="Zhang Z."/>
            <person name="Yan P."/>
            <person name="Huang S."/>
            <person name="Fei Z."/>
            <person name="Lin K."/>
        </authorList>
    </citation>
    <scope>NUCLEOTIDE SEQUENCE [LARGE SCALE GENOMIC DNA]</scope>
    <source>
        <strain evidence="2">cv. 9930</strain>
    </source>
</reference>
<reference evidence="1 2" key="2">
    <citation type="journal article" date="2009" name="PLoS ONE">
        <title>An integrated genetic and cytogenetic map of the cucumber genome.</title>
        <authorList>
            <person name="Ren Y."/>
            <person name="Zhang Z."/>
            <person name="Liu J."/>
            <person name="Staub J.E."/>
            <person name="Han Y."/>
            <person name="Cheng Z."/>
            <person name="Li X."/>
            <person name="Lu J."/>
            <person name="Miao H."/>
            <person name="Kang H."/>
            <person name="Xie B."/>
            <person name="Gu X."/>
            <person name="Wang X."/>
            <person name="Du Y."/>
            <person name="Jin W."/>
            <person name="Huang S."/>
        </authorList>
    </citation>
    <scope>NUCLEOTIDE SEQUENCE [LARGE SCALE GENOMIC DNA]</scope>
    <source>
        <strain evidence="2">cv. 9930</strain>
    </source>
</reference>
<dbReference type="EMBL" id="CM002923">
    <property type="protein sequence ID" value="KGN62532.1"/>
    <property type="molecule type" value="Genomic_DNA"/>
</dbReference>
<organism evidence="1 2">
    <name type="scientific">Cucumis sativus</name>
    <name type="common">Cucumber</name>
    <dbReference type="NCBI Taxonomy" id="3659"/>
    <lineage>
        <taxon>Eukaryota</taxon>
        <taxon>Viridiplantae</taxon>
        <taxon>Streptophyta</taxon>
        <taxon>Embryophyta</taxon>
        <taxon>Tracheophyta</taxon>
        <taxon>Spermatophyta</taxon>
        <taxon>Magnoliopsida</taxon>
        <taxon>eudicotyledons</taxon>
        <taxon>Gunneridae</taxon>
        <taxon>Pentapetalae</taxon>
        <taxon>rosids</taxon>
        <taxon>fabids</taxon>
        <taxon>Cucurbitales</taxon>
        <taxon>Cucurbitaceae</taxon>
        <taxon>Benincaseae</taxon>
        <taxon>Cucumis</taxon>
    </lineage>
</organism>
<gene>
    <name evidence="1" type="ORF">Csa_2G360000</name>
</gene>
<dbReference type="Proteomes" id="UP000029981">
    <property type="component" value="Chromosome 2"/>
</dbReference>
<reference evidence="1 2" key="1">
    <citation type="journal article" date="2009" name="Nat. Genet.">
        <title>The genome of the cucumber, Cucumis sativus L.</title>
        <authorList>
            <person name="Huang S."/>
            <person name="Li R."/>
            <person name="Zhang Z."/>
            <person name="Li L."/>
            <person name="Gu X."/>
            <person name="Fan W."/>
            <person name="Lucas W.J."/>
            <person name="Wang X."/>
            <person name="Xie B."/>
            <person name="Ni P."/>
            <person name="Ren Y."/>
            <person name="Zhu H."/>
            <person name="Li J."/>
            <person name="Lin K."/>
            <person name="Jin W."/>
            <person name="Fei Z."/>
            <person name="Li G."/>
            <person name="Staub J."/>
            <person name="Kilian A."/>
            <person name="van der Vossen E.A."/>
            <person name="Wu Y."/>
            <person name="Guo J."/>
            <person name="He J."/>
            <person name="Jia Z."/>
            <person name="Ren Y."/>
            <person name="Tian G."/>
            <person name="Lu Y."/>
            <person name="Ruan J."/>
            <person name="Qian W."/>
            <person name="Wang M."/>
            <person name="Huang Q."/>
            <person name="Li B."/>
            <person name="Xuan Z."/>
            <person name="Cao J."/>
            <person name="Asan"/>
            <person name="Wu Z."/>
            <person name="Zhang J."/>
            <person name="Cai Q."/>
            <person name="Bai Y."/>
            <person name="Zhao B."/>
            <person name="Han Y."/>
            <person name="Li Y."/>
            <person name="Li X."/>
            <person name="Wang S."/>
            <person name="Shi Q."/>
            <person name="Liu S."/>
            <person name="Cho W.K."/>
            <person name="Kim J.Y."/>
            <person name="Xu Y."/>
            <person name="Heller-Uszynska K."/>
            <person name="Miao H."/>
            <person name="Cheng Z."/>
            <person name="Zhang S."/>
            <person name="Wu J."/>
            <person name="Yang Y."/>
            <person name="Kang H."/>
            <person name="Li M."/>
            <person name="Liang H."/>
            <person name="Ren X."/>
            <person name="Shi Z."/>
            <person name="Wen M."/>
            <person name="Jian M."/>
            <person name="Yang H."/>
            <person name="Zhang G."/>
            <person name="Yang Z."/>
            <person name="Chen R."/>
            <person name="Liu S."/>
            <person name="Li J."/>
            <person name="Ma L."/>
            <person name="Liu H."/>
            <person name="Zhou Y."/>
            <person name="Zhao J."/>
            <person name="Fang X."/>
            <person name="Li G."/>
            <person name="Fang L."/>
            <person name="Li Y."/>
            <person name="Liu D."/>
            <person name="Zheng H."/>
            <person name="Zhang Y."/>
            <person name="Qin N."/>
            <person name="Li Z."/>
            <person name="Yang G."/>
            <person name="Yang S."/>
            <person name="Bolund L."/>
            <person name="Kristiansen K."/>
            <person name="Zheng H."/>
            <person name="Li S."/>
            <person name="Zhang X."/>
            <person name="Yang H."/>
            <person name="Wang J."/>
            <person name="Sun R."/>
            <person name="Zhang B."/>
            <person name="Jiang S."/>
            <person name="Wang J."/>
            <person name="Du Y."/>
            <person name="Li S."/>
        </authorList>
    </citation>
    <scope>NUCLEOTIDE SEQUENCE [LARGE SCALE GENOMIC DNA]</scope>
    <source>
        <strain evidence="2">cv. 9930</strain>
    </source>
</reference>
<dbReference type="AlphaFoldDB" id="A0A0A0LP57"/>
<name>A0A0A0LP57_CUCSA</name>
<proteinExistence type="predicted"/>
<evidence type="ECO:0000313" key="1">
    <source>
        <dbReference type="EMBL" id="KGN62532.1"/>
    </source>
</evidence>